<sequence length="520" mass="58941">MSFSYRSIVMLLSVIIFASLLKLAFFAVPKDNTAPMLNAQEVRQDLYALLDQIEQHSAFYALTPDKASPQLKYMASLIVEQYQDMTPNDRFAAEITKLLNSLKDPGAQVHDFDDQSGDLPLTLRPLNDQWLALDSSNSPINNDFPFVTHIDGLPMSKWVAASQAYLPEPAKQSQEMQLPWLKKLNLLREDLGLSIKPYVLITLINDDLQTQQVTLALPSHEPQAQAQLAASNQEDKTQDMSVFEFITQLSQFERSEFQDVPHQLETVNNTTVKLKISDLYAFELDRDLQQELLKGMTHPLLIIDLRDASGFSPKLLTLLSRYQDADLNNTLAPNVMGFAHYRRSPELRNDYLQPLNFKPLAALEYSVPRLKSLTRNLPSVDEDKFSPWYIRTKPAVTPEGRNRLALLVSPKCRQECEWIAYRTKSWSRANLIGEKTSGDFARQYHFKLPNSGLDIRFSSSLTYDAQGKLLSGAGTEPDIWLPQNSDIQWQGLVSLVRSAKPKTQLIQTSQPTKLAQAKLN</sequence>
<dbReference type="HOGENOM" id="CLU_522627_0_0_6"/>
<dbReference type="GO" id="GO:0006508">
    <property type="term" value="P:proteolysis"/>
    <property type="evidence" value="ECO:0007669"/>
    <property type="project" value="InterPro"/>
</dbReference>
<dbReference type="GeneID" id="11771258"/>
<evidence type="ECO:0000259" key="1">
    <source>
        <dbReference type="Pfam" id="PF03572"/>
    </source>
</evidence>
<dbReference type="RefSeq" id="WP_006085927.1">
    <property type="nucleotide sequence ID" value="NC_009997.1"/>
</dbReference>
<evidence type="ECO:0000313" key="3">
    <source>
        <dbReference type="Proteomes" id="UP000000770"/>
    </source>
</evidence>
<gene>
    <name evidence="2" type="ordered locus">Sbal195_0959</name>
</gene>
<evidence type="ECO:0000313" key="2">
    <source>
        <dbReference type="EMBL" id="ABX48135.1"/>
    </source>
</evidence>
<dbReference type="GO" id="GO:0008236">
    <property type="term" value="F:serine-type peptidase activity"/>
    <property type="evidence" value="ECO:0007669"/>
    <property type="project" value="InterPro"/>
</dbReference>
<name>A9L2Q3_SHEB9</name>
<feature type="domain" description="Tail specific protease" evidence="1">
    <location>
        <begin position="391"/>
        <end position="479"/>
    </location>
</feature>
<dbReference type="SUPFAM" id="SSF52096">
    <property type="entry name" value="ClpP/crotonase"/>
    <property type="match status" value="1"/>
</dbReference>
<dbReference type="AlphaFoldDB" id="A9L2Q3"/>
<dbReference type="InterPro" id="IPR029045">
    <property type="entry name" value="ClpP/crotonase-like_dom_sf"/>
</dbReference>
<dbReference type="EMBL" id="CP000891">
    <property type="protein sequence ID" value="ABX48135.1"/>
    <property type="molecule type" value="Genomic_DNA"/>
</dbReference>
<accession>A9L2Q3</accession>
<dbReference type="Gene3D" id="3.90.226.10">
    <property type="entry name" value="2-enoyl-CoA Hydratase, Chain A, domain 1"/>
    <property type="match status" value="1"/>
</dbReference>
<dbReference type="Proteomes" id="UP000000770">
    <property type="component" value="Chromosome"/>
</dbReference>
<dbReference type="InterPro" id="IPR005151">
    <property type="entry name" value="Tail-specific_protease"/>
</dbReference>
<proteinExistence type="predicted"/>
<dbReference type="Pfam" id="PF03572">
    <property type="entry name" value="Peptidase_S41"/>
    <property type="match status" value="1"/>
</dbReference>
<reference evidence="2 3" key="1">
    <citation type="submission" date="2007-11" db="EMBL/GenBank/DDBJ databases">
        <title>Complete sequence of chromosome of Shewanella baltica OS195.</title>
        <authorList>
            <consortium name="US DOE Joint Genome Institute"/>
            <person name="Copeland A."/>
            <person name="Lucas S."/>
            <person name="Lapidus A."/>
            <person name="Barry K."/>
            <person name="Glavina del Rio T."/>
            <person name="Dalin E."/>
            <person name="Tice H."/>
            <person name="Pitluck S."/>
            <person name="Chain P."/>
            <person name="Malfatti S."/>
            <person name="Shin M."/>
            <person name="Vergez L."/>
            <person name="Schmutz J."/>
            <person name="Larimer F."/>
            <person name="Land M."/>
            <person name="Hauser L."/>
            <person name="Kyrpides N."/>
            <person name="Kim E."/>
            <person name="Brettar I."/>
            <person name="Rodrigues J."/>
            <person name="Konstantinidis K."/>
            <person name="Klappenbach J."/>
            <person name="Hofle M."/>
            <person name="Tiedje J."/>
            <person name="Richardson P."/>
        </authorList>
    </citation>
    <scope>NUCLEOTIDE SEQUENCE [LARGE SCALE GENOMIC DNA]</scope>
    <source>
        <strain evidence="2 3">OS195</strain>
    </source>
</reference>
<dbReference type="KEGG" id="sbn:Sbal195_0959"/>
<protein>
    <recommendedName>
        <fullName evidence="1">Tail specific protease domain-containing protein</fullName>
    </recommendedName>
</protein>
<organism evidence="2 3">
    <name type="scientific">Shewanella baltica (strain OS195)</name>
    <dbReference type="NCBI Taxonomy" id="399599"/>
    <lineage>
        <taxon>Bacteria</taxon>
        <taxon>Pseudomonadati</taxon>
        <taxon>Pseudomonadota</taxon>
        <taxon>Gammaproteobacteria</taxon>
        <taxon>Alteromonadales</taxon>
        <taxon>Shewanellaceae</taxon>
        <taxon>Shewanella</taxon>
    </lineage>
</organism>